<organism evidence="2 3">
    <name type="scientific">Amylibacter marinus</name>
    <dbReference type="NCBI Taxonomy" id="1475483"/>
    <lineage>
        <taxon>Bacteria</taxon>
        <taxon>Pseudomonadati</taxon>
        <taxon>Pseudomonadota</taxon>
        <taxon>Alphaproteobacteria</taxon>
        <taxon>Rhodobacterales</taxon>
        <taxon>Paracoccaceae</taxon>
        <taxon>Amylibacter</taxon>
    </lineage>
</organism>
<evidence type="ECO:0000256" key="1">
    <source>
        <dbReference type="SAM" id="SignalP"/>
    </source>
</evidence>
<feature type="signal peptide" evidence="1">
    <location>
        <begin position="1"/>
        <end position="29"/>
    </location>
</feature>
<dbReference type="RefSeq" id="WP_284377944.1">
    <property type="nucleotide sequence ID" value="NZ_BSNN01000004.1"/>
</dbReference>
<name>A0ABQ5VW24_9RHOB</name>
<feature type="chain" id="PRO_5045119648" description="PsiF repeat-containing protein" evidence="1">
    <location>
        <begin position="30"/>
        <end position="89"/>
    </location>
</feature>
<proteinExistence type="predicted"/>
<dbReference type="EMBL" id="BSNN01000004">
    <property type="protein sequence ID" value="GLQ35470.1"/>
    <property type="molecule type" value="Genomic_DNA"/>
</dbReference>
<sequence length="89" mass="9378">MRFKNIATSTTCAAFLAASMITYAPVAHAGDVGVGDITKGIKFFKKKKKKKCLNDAPLGKGKVAELSKECAKAKKEGEGLSDAVTEEGK</sequence>
<evidence type="ECO:0000313" key="2">
    <source>
        <dbReference type="EMBL" id="GLQ35470.1"/>
    </source>
</evidence>
<reference evidence="3" key="1">
    <citation type="journal article" date="2019" name="Int. J. Syst. Evol. Microbiol.">
        <title>The Global Catalogue of Microorganisms (GCM) 10K type strain sequencing project: providing services to taxonomists for standard genome sequencing and annotation.</title>
        <authorList>
            <consortium name="The Broad Institute Genomics Platform"/>
            <consortium name="The Broad Institute Genome Sequencing Center for Infectious Disease"/>
            <person name="Wu L."/>
            <person name="Ma J."/>
        </authorList>
    </citation>
    <scope>NUCLEOTIDE SEQUENCE [LARGE SCALE GENOMIC DNA]</scope>
    <source>
        <strain evidence="3">NBRC 110140</strain>
    </source>
</reference>
<gene>
    <name evidence="2" type="ORF">GCM10007939_17530</name>
</gene>
<keyword evidence="1" id="KW-0732">Signal</keyword>
<evidence type="ECO:0000313" key="3">
    <source>
        <dbReference type="Proteomes" id="UP001156694"/>
    </source>
</evidence>
<evidence type="ECO:0008006" key="4">
    <source>
        <dbReference type="Google" id="ProtNLM"/>
    </source>
</evidence>
<dbReference type="Proteomes" id="UP001156694">
    <property type="component" value="Unassembled WGS sequence"/>
</dbReference>
<accession>A0ABQ5VW24</accession>
<keyword evidence="3" id="KW-1185">Reference proteome</keyword>
<protein>
    <recommendedName>
        <fullName evidence="4">PsiF repeat-containing protein</fullName>
    </recommendedName>
</protein>
<comment type="caution">
    <text evidence="2">The sequence shown here is derived from an EMBL/GenBank/DDBJ whole genome shotgun (WGS) entry which is preliminary data.</text>
</comment>